<evidence type="ECO:0000313" key="6">
    <source>
        <dbReference type="Proteomes" id="UP000094243"/>
    </source>
</evidence>
<dbReference type="InterPro" id="IPR036390">
    <property type="entry name" value="WH_DNA-bd_sf"/>
</dbReference>
<dbReference type="RefSeq" id="WP_069405136.1">
    <property type="nucleotide sequence ID" value="NZ_JBHRZJ010000014.1"/>
</dbReference>
<dbReference type="SUPFAM" id="SSF46785">
    <property type="entry name" value="Winged helix' DNA-binding domain"/>
    <property type="match status" value="1"/>
</dbReference>
<dbReference type="GO" id="GO:0003700">
    <property type="term" value="F:DNA-binding transcription factor activity"/>
    <property type="evidence" value="ECO:0007669"/>
    <property type="project" value="InterPro"/>
</dbReference>
<dbReference type="OrthoDB" id="3573114at2"/>
<accession>A0A1E3RW23</accession>
<dbReference type="SMART" id="SM00347">
    <property type="entry name" value="HTH_MARR"/>
    <property type="match status" value="1"/>
</dbReference>
<dbReference type="InterPro" id="IPR023187">
    <property type="entry name" value="Tscrpt_reg_MarR-type_CS"/>
</dbReference>
<comment type="caution">
    <text evidence="5">The sequence shown here is derived from an EMBL/GenBank/DDBJ whole genome shotgun (WGS) entry which is preliminary data.</text>
</comment>
<sequence>MTSVPGAPADGDENALAGQADEVLRASRAIIGIVAASLAGIEEVVTVPQLRVLVMVHTRGPLNLAAVAAGLAVNPSNASRTCDRLIHAGLLDRRESAVDRRNITLTLTPAGQRLVDKVTKRRRKEIERVLRTMTPGERKAVGAAMAAFASAAGEPADDARVLALMWPPTT</sequence>
<dbReference type="AlphaFoldDB" id="A0A1E3RW23"/>
<reference evidence="6" key="1">
    <citation type="submission" date="2016-09" db="EMBL/GenBank/DDBJ databases">
        <authorList>
            <person name="Greninger A.L."/>
            <person name="Jerome K.R."/>
            <person name="Mcnair B."/>
            <person name="Wallis C."/>
            <person name="Fang F."/>
        </authorList>
    </citation>
    <scope>NUCLEOTIDE SEQUENCE [LARGE SCALE GENOMIC DNA]</scope>
    <source>
        <strain evidence="6">M7</strain>
    </source>
</reference>
<dbReference type="GO" id="GO:0006950">
    <property type="term" value="P:response to stress"/>
    <property type="evidence" value="ECO:0007669"/>
    <property type="project" value="TreeGrafter"/>
</dbReference>
<gene>
    <name evidence="5" type="ORF">BHQ17_10425</name>
</gene>
<evidence type="ECO:0000259" key="4">
    <source>
        <dbReference type="PROSITE" id="PS50995"/>
    </source>
</evidence>
<evidence type="ECO:0000256" key="2">
    <source>
        <dbReference type="ARBA" id="ARBA00023125"/>
    </source>
</evidence>
<evidence type="ECO:0000256" key="1">
    <source>
        <dbReference type="ARBA" id="ARBA00023015"/>
    </source>
</evidence>
<feature type="domain" description="HTH marR-type" evidence="4">
    <location>
        <begin position="13"/>
        <end position="150"/>
    </location>
</feature>
<proteinExistence type="predicted"/>
<organism evidence="5 6">
    <name type="scientific">Mycolicibacterium holsaticum</name>
    <dbReference type="NCBI Taxonomy" id="152142"/>
    <lineage>
        <taxon>Bacteria</taxon>
        <taxon>Bacillati</taxon>
        <taxon>Actinomycetota</taxon>
        <taxon>Actinomycetes</taxon>
        <taxon>Mycobacteriales</taxon>
        <taxon>Mycobacteriaceae</taxon>
        <taxon>Mycolicibacterium</taxon>
    </lineage>
</organism>
<dbReference type="PANTHER" id="PTHR33164:SF94">
    <property type="entry name" value="TRANSCRIPTIONAL REGULATORY PROTEIN-RELATED"/>
    <property type="match status" value="1"/>
</dbReference>
<dbReference type="EMBL" id="MIGZ01000048">
    <property type="protein sequence ID" value="ODQ94123.1"/>
    <property type="molecule type" value="Genomic_DNA"/>
</dbReference>
<dbReference type="InterPro" id="IPR000835">
    <property type="entry name" value="HTH_MarR-typ"/>
</dbReference>
<dbReference type="Pfam" id="PF01047">
    <property type="entry name" value="MarR"/>
    <property type="match status" value="1"/>
</dbReference>
<dbReference type="PROSITE" id="PS50995">
    <property type="entry name" value="HTH_MARR_2"/>
    <property type="match status" value="1"/>
</dbReference>
<keyword evidence="1" id="KW-0805">Transcription regulation</keyword>
<evidence type="ECO:0000256" key="3">
    <source>
        <dbReference type="ARBA" id="ARBA00023163"/>
    </source>
</evidence>
<dbReference type="GO" id="GO:0003677">
    <property type="term" value="F:DNA binding"/>
    <property type="evidence" value="ECO:0007669"/>
    <property type="project" value="UniProtKB-KW"/>
</dbReference>
<dbReference type="InterPro" id="IPR036388">
    <property type="entry name" value="WH-like_DNA-bd_sf"/>
</dbReference>
<keyword evidence="3" id="KW-0804">Transcription</keyword>
<protein>
    <submittedName>
        <fullName evidence="5">MarR family transcriptional regulator</fullName>
    </submittedName>
</protein>
<name>A0A1E3RW23_9MYCO</name>
<dbReference type="PANTHER" id="PTHR33164">
    <property type="entry name" value="TRANSCRIPTIONAL REGULATOR, MARR FAMILY"/>
    <property type="match status" value="1"/>
</dbReference>
<keyword evidence="2" id="KW-0238">DNA-binding</keyword>
<dbReference type="Proteomes" id="UP000094243">
    <property type="component" value="Unassembled WGS sequence"/>
</dbReference>
<dbReference type="InterPro" id="IPR039422">
    <property type="entry name" value="MarR/SlyA-like"/>
</dbReference>
<evidence type="ECO:0000313" key="5">
    <source>
        <dbReference type="EMBL" id="ODQ94123.1"/>
    </source>
</evidence>
<dbReference type="PROSITE" id="PS01117">
    <property type="entry name" value="HTH_MARR_1"/>
    <property type="match status" value="1"/>
</dbReference>
<dbReference type="Gene3D" id="1.10.10.10">
    <property type="entry name" value="Winged helix-like DNA-binding domain superfamily/Winged helix DNA-binding domain"/>
    <property type="match status" value="1"/>
</dbReference>
<keyword evidence="6" id="KW-1185">Reference proteome</keyword>